<feature type="non-terminal residue" evidence="1">
    <location>
        <position position="148"/>
    </location>
</feature>
<name>A0A5E4N381_9HEMI</name>
<reference evidence="1 2" key="1">
    <citation type="submission" date="2019-08" db="EMBL/GenBank/DDBJ databases">
        <authorList>
            <person name="Alioto T."/>
            <person name="Alioto T."/>
            <person name="Gomez Garrido J."/>
        </authorList>
    </citation>
    <scope>NUCLEOTIDE SEQUENCE [LARGE SCALE GENOMIC DNA]</scope>
</reference>
<evidence type="ECO:0000313" key="2">
    <source>
        <dbReference type="Proteomes" id="UP000325440"/>
    </source>
</evidence>
<feature type="non-terminal residue" evidence="1">
    <location>
        <position position="1"/>
    </location>
</feature>
<gene>
    <name evidence="1" type="ORF">CINCED_3A019926</name>
</gene>
<dbReference type="Proteomes" id="UP000325440">
    <property type="component" value="Unassembled WGS sequence"/>
</dbReference>
<protein>
    <recommendedName>
        <fullName evidence="3">Reverse transcriptase domain</fullName>
    </recommendedName>
</protein>
<dbReference type="AlphaFoldDB" id="A0A5E4N381"/>
<evidence type="ECO:0000313" key="1">
    <source>
        <dbReference type="EMBL" id="VVC39124.1"/>
    </source>
</evidence>
<proteinExistence type="predicted"/>
<sequence>LWKASKQALYFKITTPPIKKSDRSFTVSDTEKAELFKNHLFNVFQPHQDILSVNSDTILSGLDMPLPLSSSIKHFSPSDIKFAIQKHTHRKSPGFDLITAEEARCLPKRATVLLTHIYNAILRLSYFPLLWKFSKIVLFPKPNKPPDL</sequence>
<organism evidence="1 2">
    <name type="scientific">Cinara cedri</name>
    <dbReference type="NCBI Taxonomy" id="506608"/>
    <lineage>
        <taxon>Eukaryota</taxon>
        <taxon>Metazoa</taxon>
        <taxon>Ecdysozoa</taxon>
        <taxon>Arthropoda</taxon>
        <taxon>Hexapoda</taxon>
        <taxon>Insecta</taxon>
        <taxon>Pterygota</taxon>
        <taxon>Neoptera</taxon>
        <taxon>Paraneoptera</taxon>
        <taxon>Hemiptera</taxon>
        <taxon>Sternorrhyncha</taxon>
        <taxon>Aphidomorpha</taxon>
        <taxon>Aphidoidea</taxon>
        <taxon>Aphididae</taxon>
        <taxon>Lachninae</taxon>
        <taxon>Cinara</taxon>
    </lineage>
</organism>
<dbReference type="EMBL" id="CABPRJ010001677">
    <property type="protein sequence ID" value="VVC39124.1"/>
    <property type="molecule type" value="Genomic_DNA"/>
</dbReference>
<keyword evidence="2" id="KW-1185">Reference proteome</keyword>
<dbReference type="OrthoDB" id="6624262at2759"/>
<evidence type="ECO:0008006" key="3">
    <source>
        <dbReference type="Google" id="ProtNLM"/>
    </source>
</evidence>
<accession>A0A5E4N381</accession>